<feature type="region of interest" description="Disordered" evidence="1">
    <location>
        <begin position="48"/>
        <end position="69"/>
    </location>
</feature>
<proteinExistence type="predicted"/>
<protein>
    <submittedName>
        <fullName evidence="2">Uncharacterized protein</fullName>
    </submittedName>
</protein>
<sequence length="127" mass="12987">MDPVVALVVSAVVAGATAGISGTVTTAFADAYSTFKELVVGCLRRAGVSESSSRELVAKAADGEGPRNALASSLPAEEIDKATEDAAQRLLQLLEQANLGGARVQVNGSTGVIVGNKNKQTINIRPH</sequence>
<dbReference type="AlphaFoldDB" id="A0A8J3P914"/>
<evidence type="ECO:0000256" key="1">
    <source>
        <dbReference type="SAM" id="MobiDB-lite"/>
    </source>
</evidence>
<evidence type="ECO:0000313" key="2">
    <source>
        <dbReference type="EMBL" id="GIG06281.1"/>
    </source>
</evidence>
<dbReference type="RefSeq" id="WP_203692653.1">
    <property type="nucleotide sequence ID" value="NZ_BAAALC010000015.1"/>
</dbReference>
<keyword evidence="3" id="KW-1185">Reference proteome</keyword>
<reference evidence="2 3" key="1">
    <citation type="submission" date="2021-01" db="EMBL/GenBank/DDBJ databases">
        <title>Whole genome shotgun sequence of Catellatospora coxensis NBRC 107359.</title>
        <authorList>
            <person name="Komaki H."/>
            <person name="Tamura T."/>
        </authorList>
    </citation>
    <scope>NUCLEOTIDE SEQUENCE [LARGE SCALE GENOMIC DNA]</scope>
    <source>
        <strain evidence="2 3">NBRC 107359</strain>
    </source>
</reference>
<dbReference type="Proteomes" id="UP000630887">
    <property type="component" value="Unassembled WGS sequence"/>
</dbReference>
<evidence type="ECO:0000313" key="3">
    <source>
        <dbReference type="Proteomes" id="UP000630887"/>
    </source>
</evidence>
<gene>
    <name evidence="2" type="ORF">Cco03nite_29810</name>
</gene>
<comment type="caution">
    <text evidence="2">The sequence shown here is derived from an EMBL/GenBank/DDBJ whole genome shotgun (WGS) entry which is preliminary data.</text>
</comment>
<organism evidence="2 3">
    <name type="scientific">Catellatospora coxensis</name>
    <dbReference type="NCBI Taxonomy" id="310354"/>
    <lineage>
        <taxon>Bacteria</taxon>
        <taxon>Bacillati</taxon>
        <taxon>Actinomycetota</taxon>
        <taxon>Actinomycetes</taxon>
        <taxon>Micromonosporales</taxon>
        <taxon>Micromonosporaceae</taxon>
        <taxon>Catellatospora</taxon>
    </lineage>
</organism>
<name>A0A8J3P914_9ACTN</name>
<feature type="compositionally biased region" description="Basic and acidic residues" evidence="1">
    <location>
        <begin position="52"/>
        <end position="65"/>
    </location>
</feature>
<dbReference type="EMBL" id="BONI01000021">
    <property type="protein sequence ID" value="GIG06281.1"/>
    <property type="molecule type" value="Genomic_DNA"/>
</dbReference>
<accession>A0A8J3P914</accession>